<proteinExistence type="predicted"/>
<evidence type="ECO:0000259" key="8">
    <source>
        <dbReference type="PROSITE" id="PS50109"/>
    </source>
</evidence>
<evidence type="ECO:0000256" key="7">
    <source>
        <dbReference type="ARBA" id="ARBA00023136"/>
    </source>
</evidence>
<keyword evidence="5 10" id="KW-0418">Kinase</keyword>
<dbReference type="Gene3D" id="3.30.450.20">
    <property type="entry name" value="PAS domain"/>
    <property type="match status" value="1"/>
</dbReference>
<feature type="domain" description="Histidine kinase" evidence="8">
    <location>
        <begin position="169"/>
        <end position="383"/>
    </location>
</feature>
<evidence type="ECO:0000259" key="9">
    <source>
        <dbReference type="PROSITE" id="PS50113"/>
    </source>
</evidence>
<dbReference type="EC" id="2.7.13.3" evidence="2"/>
<dbReference type="InterPro" id="IPR035965">
    <property type="entry name" value="PAS-like_dom_sf"/>
</dbReference>
<dbReference type="InterPro" id="IPR000700">
    <property type="entry name" value="PAS-assoc_C"/>
</dbReference>
<comment type="catalytic activity">
    <reaction evidence="1">
        <text>ATP + protein L-histidine = ADP + protein N-phospho-L-histidine.</text>
        <dbReference type="EC" id="2.7.13.3"/>
    </reaction>
</comment>
<keyword evidence="4" id="KW-0808">Transferase</keyword>
<evidence type="ECO:0000256" key="4">
    <source>
        <dbReference type="ARBA" id="ARBA00022679"/>
    </source>
</evidence>
<dbReference type="PRINTS" id="PR00344">
    <property type="entry name" value="BCTRLSENSOR"/>
</dbReference>
<dbReference type="InterPro" id="IPR005467">
    <property type="entry name" value="His_kinase_dom"/>
</dbReference>
<dbReference type="Pfam" id="PF00512">
    <property type="entry name" value="HisKA"/>
    <property type="match status" value="1"/>
</dbReference>
<keyword evidence="6" id="KW-0902">Two-component regulatory system</keyword>
<dbReference type="InterPro" id="IPR004358">
    <property type="entry name" value="Sig_transdc_His_kin-like_C"/>
</dbReference>
<evidence type="ECO:0000313" key="10">
    <source>
        <dbReference type="EMBL" id="WPU91585.1"/>
    </source>
</evidence>
<dbReference type="CDD" id="cd00130">
    <property type="entry name" value="PAS"/>
    <property type="match status" value="1"/>
</dbReference>
<dbReference type="Proteomes" id="UP001324380">
    <property type="component" value="Chromosome"/>
</dbReference>
<dbReference type="InterPro" id="IPR050351">
    <property type="entry name" value="BphY/WalK/GraS-like"/>
</dbReference>
<dbReference type="InterPro" id="IPR000014">
    <property type="entry name" value="PAS"/>
</dbReference>
<protein>
    <recommendedName>
        <fullName evidence="2">histidine kinase</fullName>
        <ecNumber evidence="2">2.7.13.3</ecNumber>
    </recommendedName>
</protein>
<dbReference type="InterPro" id="IPR003661">
    <property type="entry name" value="HisK_dim/P_dom"/>
</dbReference>
<dbReference type="InterPro" id="IPR036890">
    <property type="entry name" value="HATPase_C_sf"/>
</dbReference>
<dbReference type="Pfam" id="PF02518">
    <property type="entry name" value="HATPase_c"/>
    <property type="match status" value="1"/>
</dbReference>
<dbReference type="GO" id="GO:0016301">
    <property type="term" value="F:kinase activity"/>
    <property type="evidence" value="ECO:0007669"/>
    <property type="project" value="UniProtKB-KW"/>
</dbReference>
<keyword evidence="3" id="KW-0597">Phosphoprotein</keyword>
<dbReference type="SUPFAM" id="SSF55785">
    <property type="entry name" value="PYP-like sensor domain (PAS domain)"/>
    <property type="match status" value="1"/>
</dbReference>
<dbReference type="Gene3D" id="1.10.287.130">
    <property type="match status" value="1"/>
</dbReference>
<organism evidence="10 11">
    <name type="scientific">Mucilaginibacter sabulilitoris</name>
    <dbReference type="NCBI Taxonomy" id="1173583"/>
    <lineage>
        <taxon>Bacteria</taxon>
        <taxon>Pseudomonadati</taxon>
        <taxon>Bacteroidota</taxon>
        <taxon>Sphingobacteriia</taxon>
        <taxon>Sphingobacteriales</taxon>
        <taxon>Sphingobacteriaceae</taxon>
        <taxon>Mucilaginibacter</taxon>
    </lineage>
</organism>
<sequence length="383" mass="44257">MQQKKNIPFNTQVDCGEYNMKIRNLRSDVAGEESTWADLFKTEMIANSINAGSWLIDIPKQYLWVCSKCKKMVPKFQEKQIKISQLREFIAPEFAEKVLKYLSSALKEPSPFEIEVPLVTAKDSPPTWFRINGVAAFTEGSFLRQIYGLIEDVSERKNQEITDLNFLAIASHDLRSPLSVIKLYLQLCERILAGKGDNYILELLKKAELQVHKMNSMIKYYLDSALRKAGEIDHFPVRFDIKELLKEEINELHLLNPTYILYLRRGPSVEIVADRQKVGQVIHNLLTNAIKYSPSTDVILVHYTKKDGYIEVVVEDRGIGIEPAHQQRIFDRFYRVKDENDTIEGYGIGLYLVKEIIKQHNGEIWVKSEVNKGTKFYFTLPFS</sequence>
<evidence type="ECO:0000313" key="11">
    <source>
        <dbReference type="Proteomes" id="UP001324380"/>
    </source>
</evidence>
<dbReference type="Gene3D" id="3.30.565.10">
    <property type="entry name" value="Histidine kinase-like ATPase, C-terminal domain"/>
    <property type="match status" value="1"/>
</dbReference>
<dbReference type="CDD" id="cd00082">
    <property type="entry name" value="HisKA"/>
    <property type="match status" value="1"/>
</dbReference>
<dbReference type="InterPro" id="IPR036097">
    <property type="entry name" value="HisK_dim/P_sf"/>
</dbReference>
<dbReference type="PANTHER" id="PTHR45453:SF1">
    <property type="entry name" value="PHOSPHATE REGULON SENSOR PROTEIN PHOR"/>
    <property type="match status" value="1"/>
</dbReference>
<dbReference type="EMBL" id="CP139558">
    <property type="protein sequence ID" value="WPU91585.1"/>
    <property type="molecule type" value="Genomic_DNA"/>
</dbReference>
<accession>A0ABZ0TK71</accession>
<evidence type="ECO:0000256" key="1">
    <source>
        <dbReference type="ARBA" id="ARBA00000085"/>
    </source>
</evidence>
<dbReference type="InterPro" id="IPR003594">
    <property type="entry name" value="HATPase_dom"/>
</dbReference>
<keyword evidence="7" id="KW-0472">Membrane</keyword>
<evidence type="ECO:0000256" key="6">
    <source>
        <dbReference type="ARBA" id="ARBA00023012"/>
    </source>
</evidence>
<name>A0ABZ0TK71_9SPHI</name>
<evidence type="ECO:0000256" key="3">
    <source>
        <dbReference type="ARBA" id="ARBA00022553"/>
    </source>
</evidence>
<dbReference type="SMART" id="SM00388">
    <property type="entry name" value="HisKA"/>
    <property type="match status" value="1"/>
</dbReference>
<dbReference type="PANTHER" id="PTHR45453">
    <property type="entry name" value="PHOSPHATE REGULON SENSOR PROTEIN PHOR"/>
    <property type="match status" value="1"/>
</dbReference>
<dbReference type="RefSeq" id="WP_321560751.1">
    <property type="nucleotide sequence ID" value="NZ_CP139558.1"/>
</dbReference>
<dbReference type="SUPFAM" id="SSF47384">
    <property type="entry name" value="Homodimeric domain of signal transducing histidine kinase"/>
    <property type="match status" value="1"/>
</dbReference>
<dbReference type="PROSITE" id="PS50113">
    <property type="entry name" value="PAC"/>
    <property type="match status" value="1"/>
</dbReference>
<evidence type="ECO:0000256" key="5">
    <source>
        <dbReference type="ARBA" id="ARBA00022777"/>
    </source>
</evidence>
<feature type="domain" description="PAC" evidence="9">
    <location>
        <begin position="112"/>
        <end position="165"/>
    </location>
</feature>
<keyword evidence="11" id="KW-1185">Reference proteome</keyword>
<dbReference type="SMART" id="SM00387">
    <property type="entry name" value="HATPase_c"/>
    <property type="match status" value="1"/>
</dbReference>
<evidence type="ECO:0000256" key="2">
    <source>
        <dbReference type="ARBA" id="ARBA00012438"/>
    </source>
</evidence>
<dbReference type="PROSITE" id="PS50109">
    <property type="entry name" value="HIS_KIN"/>
    <property type="match status" value="1"/>
</dbReference>
<dbReference type="SUPFAM" id="SSF55874">
    <property type="entry name" value="ATPase domain of HSP90 chaperone/DNA topoisomerase II/histidine kinase"/>
    <property type="match status" value="1"/>
</dbReference>
<gene>
    <name evidence="10" type="ORF">SNE25_19910</name>
</gene>
<reference evidence="10 11" key="1">
    <citation type="submission" date="2023-11" db="EMBL/GenBank/DDBJ databases">
        <title>Analysis of the Genomes of Mucilaginibacter gossypii cycad 4 and M. sabulilitoris SNA2: microbes with the potential for plant growth promotion.</title>
        <authorList>
            <person name="Hirsch A.M."/>
            <person name="Humm E."/>
            <person name="Rubbi M."/>
            <person name="Del Vecchio G."/>
            <person name="Ha S.M."/>
            <person name="Pellegrini M."/>
            <person name="Gunsalus R.P."/>
        </authorList>
    </citation>
    <scope>NUCLEOTIDE SEQUENCE [LARGE SCALE GENOMIC DNA]</scope>
    <source>
        <strain evidence="10 11">SNA2</strain>
    </source>
</reference>